<dbReference type="InterPro" id="IPR016064">
    <property type="entry name" value="NAD/diacylglycerol_kinase_sf"/>
</dbReference>
<comment type="caution">
    <text evidence="8">The sequence shown here is derived from an EMBL/GenBank/DDBJ whole genome shotgun (WGS) entry which is preliminary data.</text>
</comment>
<dbReference type="InterPro" id="IPR017438">
    <property type="entry name" value="ATP-NAD_kinase_N"/>
</dbReference>
<sequence>MPTAVPGYPSRMRRISDFDRRLFARVADSRLRGAHPLLPRLSRTADHGRLWFGTAGVLATVGGRTARRAALRGVGSLAAASLLSNVVVKWAVERKRPVMDAVPLVRRLRRQPWTSSFPSGHSASAAAFATGVALESSRYGLLVAPLAAAVAASRVYVGVHYPSDVLAGIALGAGAAALTCRYWPPRPEVPAQARPRISAPALPKGDGLVVLVNQRAGMGSPTGGFTVAEQLRVLLPAADIVECGPDDDFMDLLRQSAQRAAERAGALGICGGDGSVNAAATIAAERGLPLAVFPGGTLDHFALDLGVPAFEDTAHAVTEGDAVAVDLGRATPLAGGGGTSHFVNTFSLGFYPELVRIRESLQGRLGKWPAAAVALTRVLRTASPLEVEVNGRPRRLWMLFAGNGVYSPEGFAPAYRQQLDDGLLDVRAIDGDERLARTRLLIAALTGTLGRSHVYTTRRMRQLRLSGLHGVDSRAYDGEVAADPAEKLLIDKWPGALTVYRPAEPQNELLQRARTAAAKAPHWWRALLRK</sequence>
<dbReference type="Gene3D" id="3.40.50.10330">
    <property type="entry name" value="Probable inorganic polyphosphate/atp-NAD kinase, domain 1"/>
    <property type="match status" value="1"/>
</dbReference>
<keyword evidence="6" id="KW-0472">Membrane</keyword>
<dbReference type="PROSITE" id="PS50146">
    <property type="entry name" value="DAGK"/>
    <property type="match status" value="1"/>
</dbReference>
<dbReference type="InterPro" id="IPR001206">
    <property type="entry name" value="Diacylglycerol_kinase_cat_dom"/>
</dbReference>
<keyword evidence="8" id="KW-0808">Transferase</keyword>
<comment type="subcellular location">
    <subcellularLocation>
        <location evidence="1">Cell membrane</location>
        <topology evidence="1">Multi-pass membrane protein</topology>
    </subcellularLocation>
</comment>
<dbReference type="GO" id="GO:0016301">
    <property type="term" value="F:kinase activity"/>
    <property type="evidence" value="ECO:0007669"/>
    <property type="project" value="UniProtKB-KW"/>
</dbReference>
<dbReference type="SUPFAM" id="SSF111331">
    <property type="entry name" value="NAD kinase/diacylglycerol kinase-like"/>
    <property type="match status" value="1"/>
</dbReference>
<proteinExistence type="predicted"/>
<keyword evidence="8" id="KW-0418">Kinase</keyword>
<dbReference type="EMBL" id="BAAAID010000003">
    <property type="protein sequence ID" value="GAA0918199.1"/>
    <property type="molecule type" value="Genomic_DNA"/>
</dbReference>
<keyword evidence="2" id="KW-1003">Cell membrane</keyword>
<keyword evidence="5" id="KW-1133">Transmembrane helix</keyword>
<name>A0ABN1NWW4_9ACTN</name>
<evidence type="ECO:0000256" key="4">
    <source>
        <dbReference type="ARBA" id="ARBA00022801"/>
    </source>
</evidence>
<dbReference type="Gene3D" id="2.60.200.40">
    <property type="match status" value="1"/>
</dbReference>
<dbReference type="Gene3D" id="1.20.144.10">
    <property type="entry name" value="Phosphatidic acid phosphatase type 2/haloperoxidase"/>
    <property type="match status" value="1"/>
</dbReference>
<evidence type="ECO:0000256" key="5">
    <source>
        <dbReference type="ARBA" id="ARBA00022989"/>
    </source>
</evidence>
<dbReference type="PANTHER" id="PTHR14969:SF62">
    <property type="entry name" value="DECAPRENYLPHOSPHORYL-5-PHOSPHORIBOSE PHOSPHATASE RV3807C-RELATED"/>
    <property type="match status" value="1"/>
</dbReference>
<dbReference type="Proteomes" id="UP001500418">
    <property type="component" value="Unassembled WGS sequence"/>
</dbReference>
<dbReference type="SMART" id="SM00046">
    <property type="entry name" value="DAGKc"/>
    <property type="match status" value="1"/>
</dbReference>
<dbReference type="SUPFAM" id="SSF48317">
    <property type="entry name" value="Acid phosphatase/Vanadium-dependent haloperoxidase"/>
    <property type="match status" value="1"/>
</dbReference>
<protein>
    <submittedName>
        <fullName evidence="8">Bifunctional phosphatase PAP2/diacylglycerol kinase family protein</fullName>
    </submittedName>
</protein>
<evidence type="ECO:0000256" key="6">
    <source>
        <dbReference type="ARBA" id="ARBA00023136"/>
    </source>
</evidence>
<gene>
    <name evidence="8" type="ORF">GCM10009575_009010</name>
</gene>
<evidence type="ECO:0000256" key="3">
    <source>
        <dbReference type="ARBA" id="ARBA00022692"/>
    </source>
</evidence>
<evidence type="ECO:0000256" key="1">
    <source>
        <dbReference type="ARBA" id="ARBA00004651"/>
    </source>
</evidence>
<dbReference type="Pfam" id="PF00781">
    <property type="entry name" value="DAGK_cat"/>
    <property type="match status" value="1"/>
</dbReference>
<dbReference type="Pfam" id="PF01569">
    <property type="entry name" value="PAP2"/>
    <property type="match status" value="1"/>
</dbReference>
<dbReference type="SMART" id="SM00014">
    <property type="entry name" value="acidPPc"/>
    <property type="match status" value="1"/>
</dbReference>
<evidence type="ECO:0000313" key="8">
    <source>
        <dbReference type="EMBL" id="GAA0918199.1"/>
    </source>
</evidence>
<organism evidence="8 9">
    <name type="scientific">Streptomyces rhizosphaericus</name>
    <dbReference type="NCBI Taxonomy" id="114699"/>
    <lineage>
        <taxon>Bacteria</taxon>
        <taxon>Bacillati</taxon>
        <taxon>Actinomycetota</taxon>
        <taxon>Actinomycetes</taxon>
        <taxon>Kitasatosporales</taxon>
        <taxon>Streptomycetaceae</taxon>
        <taxon>Streptomyces</taxon>
        <taxon>Streptomyces violaceusniger group</taxon>
    </lineage>
</organism>
<feature type="domain" description="DAGKc" evidence="7">
    <location>
        <begin position="257"/>
        <end position="333"/>
    </location>
</feature>
<accession>A0ABN1NWW4</accession>
<keyword evidence="9" id="KW-1185">Reference proteome</keyword>
<evidence type="ECO:0000259" key="7">
    <source>
        <dbReference type="PROSITE" id="PS50146"/>
    </source>
</evidence>
<keyword evidence="4" id="KW-0378">Hydrolase</keyword>
<dbReference type="InterPro" id="IPR036938">
    <property type="entry name" value="PAP2/HPO_sf"/>
</dbReference>
<keyword evidence="3" id="KW-0812">Transmembrane</keyword>
<reference evidence="9" key="1">
    <citation type="journal article" date="2019" name="Int. J. Syst. Evol. Microbiol.">
        <title>The Global Catalogue of Microorganisms (GCM) 10K type strain sequencing project: providing services to taxonomists for standard genome sequencing and annotation.</title>
        <authorList>
            <consortium name="The Broad Institute Genomics Platform"/>
            <consortium name="The Broad Institute Genome Sequencing Center for Infectious Disease"/>
            <person name="Wu L."/>
            <person name="Ma J."/>
        </authorList>
    </citation>
    <scope>NUCLEOTIDE SEQUENCE [LARGE SCALE GENOMIC DNA]</scope>
    <source>
        <strain evidence="9">JCM 11444</strain>
    </source>
</reference>
<dbReference type="InterPro" id="IPR000326">
    <property type="entry name" value="PAP2/HPO"/>
</dbReference>
<evidence type="ECO:0000313" key="9">
    <source>
        <dbReference type="Proteomes" id="UP001500418"/>
    </source>
</evidence>
<evidence type="ECO:0000256" key="2">
    <source>
        <dbReference type="ARBA" id="ARBA00022475"/>
    </source>
</evidence>
<dbReference type="PANTHER" id="PTHR14969">
    <property type="entry name" value="SPHINGOSINE-1-PHOSPHATE PHOSPHOHYDROLASE"/>
    <property type="match status" value="1"/>
</dbReference>